<dbReference type="PANTHER" id="PTHR46481">
    <property type="entry name" value="ZINC FINGER BED DOMAIN-CONTAINING PROTEIN 4"/>
    <property type="match status" value="1"/>
</dbReference>
<proteinExistence type="predicted"/>
<gene>
    <name evidence="3" type="ORF">POM88_022124</name>
</gene>
<feature type="region of interest" description="Disordered" evidence="1">
    <location>
        <begin position="1"/>
        <end position="43"/>
    </location>
</feature>
<evidence type="ECO:0000313" key="3">
    <source>
        <dbReference type="EMBL" id="KAK1384389.1"/>
    </source>
</evidence>
<feature type="domain" description="HAT C-terminal dimerisation" evidence="2">
    <location>
        <begin position="416"/>
        <end position="448"/>
    </location>
</feature>
<keyword evidence="4" id="KW-1185">Reference proteome</keyword>
<reference evidence="3" key="1">
    <citation type="submission" date="2023-02" db="EMBL/GenBank/DDBJ databases">
        <title>Genome of toxic invasive species Heracleum sosnowskyi carries increased number of genes despite the absence of recent whole-genome duplications.</title>
        <authorList>
            <person name="Schelkunov M."/>
            <person name="Shtratnikova V."/>
            <person name="Makarenko M."/>
            <person name="Klepikova A."/>
            <person name="Omelchenko D."/>
            <person name="Novikova G."/>
            <person name="Obukhova E."/>
            <person name="Bogdanov V."/>
            <person name="Penin A."/>
            <person name="Logacheva M."/>
        </authorList>
    </citation>
    <scope>NUCLEOTIDE SEQUENCE</scope>
    <source>
        <strain evidence="3">Hsosn_3</strain>
        <tissue evidence="3">Leaf</tissue>
    </source>
</reference>
<organism evidence="3 4">
    <name type="scientific">Heracleum sosnowskyi</name>
    <dbReference type="NCBI Taxonomy" id="360622"/>
    <lineage>
        <taxon>Eukaryota</taxon>
        <taxon>Viridiplantae</taxon>
        <taxon>Streptophyta</taxon>
        <taxon>Embryophyta</taxon>
        <taxon>Tracheophyta</taxon>
        <taxon>Spermatophyta</taxon>
        <taxon>Magnoliopsida</taxon>
        <taxon>eudicotyledons</taxon>
        <taxon>Gunneridae</taxon>
        <taxon>Pentapetalae</taxon>
        <taxon>asterids</taxon>
        <taxon>campanulids</taxon>
        <taxon>Apiales</taxon>
        <taxon>Apiaceae</taxon>
        <taxon>Apioideae</taxon>
        <taxon>apioid superclade</taxon>
        <taxon>Tordylieae</taxon>
        <taxon>Tordyliinae</taxon>
        <taxon>Heracleum</taxon>
    </lineage>
</organism>
<name>A0AAD8IG75_9APIA</name>
<feature type="compositionally biased region" description="Low complexity" evidence="1">
    <location>
        <begin position="1"/>
        <end position="12"/>
    </location>
</feature>
<comment type="caution">
    <text evidence="3">The sequence shown here is derived from an EMBL/GenBank/DDBJ whole genome shotgun (WGS) entry which is preliminary data.</text>
</comment>
<dbReference type="Proteomes" id="UP001237642">
    <property type="component" value="Unassembled WGS sequence"/>
</dbReference>
<dbReference type="InterPro" id="IPR012337">
    <property type="entry name" value="RNaseH-like_sf"/>
</dbReference>
<feature type="compositionally biased region" description="Basic and acidic residues" evidence="1">
    <location>
        <begin position="27"/>
        <end position="43"/>
    </location>
</feature>
<accession>A0AAD8IG75</accession>
<dbReference type="PANTHER" id="PTHR46481:SF8">
    <property type="entry name" value="ZINC FINGER BED DOMAIN-CONTAINING PROTEIN RICESLEEPER 1-LIKE"/>
    <property type="match status" value="1"/>
</dbReference>
<evidence type="ECO:0000313" key="4">
    <source>
        <dbReference type="Proteomes" id="UP001237642"/>
    </source>
</evidence>
<protein>
    <submittedName>
        <fullName evidence="3">BED-type domain-containing protein</fullName>
    </submittedName>
</protein>
<dbReference type="GO" id="GO:0046983">
    <property type="term" value="F:protein dimerization activity"/>
    <property type="evidence" value="ECO:0007669"/>
    <property type="project" value="InterPro"/>
</dbReference>
<dbReference type="InterPro" id="IPR052035">
    <property type="entry name" value="ZnF_BED_domain_contain"/>
</dbReference>
<reference evidence="3" key="2">
    <citation type="submission" date="2023-05" db="EMBL/GenBank/DDBJ databases">
        <authorList>
            <person name="Schelkunov M.I."/>
        </authorList>
    </citation>
    <scope>NUCLEOTIDE SEQUENCE</scope>
    <source>
        <strain evidence="3">Hsosn_3</strain>
        <tissue evidence="3">Leaf</tissue>
    </source>
</reference>
<dbReference type="EMBL" id="JAUIZM010000005">
    <property type="protein sequence ID" value="KAK1384389.1"/>
    <property type="molecule type" value="Genomic_DNA"/>
</dbReference>
<dbReference type="SUPFAM" id="SSF140996">
    <property type="entry name" value="Hermes dimerisation domain"/>
    <property type="match status" value="1"/>
</dbReference>
<dbReference type="InterPro" id="IPR008906">
    <property type="entry name" value="HATC_C_dom"/>
</dbReference>
<dbReference type="SMART" id="SM00614">
    <property type="entry name" value="ZnF_BED"/>
    <property type="match status" value="1"/>
</dbReference>
<dbReference type="SUPFAM" id="SSF53098">
    <property type="entry name" value="Ribonuclease H-like"/>
    <property type="match status" value="1"/>
</dbReference>
<sequence length="489" mass="56657">MSAEEPPQQEAANEVEHVNLVEDEEVKYDGKQEDKCDKKEGKKSSPAWEFFDEIKGCPVGFERAKCKFFKVDIGCNSTRNGTSGMMNHLKMVCAKSPLRNNLDKLQKTLQFEKLSKDEKFHNLKVHTFSQERLRKKVALMCIKDNQPFRIVEHEGFRELLNEAEPKFKMPSRWTVARDCLKIYSNELLKLKKILVSERVSFTTDTWTSIQNINYMCLTAHWINKDWKICKRILNFRQIRSHKGDAIGRMLVELFRRWGIDRIFTITLDNASSNDTAISHLKNFLRGPEAILENKFLHMRCCAHILNLVVKDGLKEQNDSIIRIRNAVRYVRSSPARLEKFRKCVKREKIKCDRMVCLDVDTRWNSTYTMLEVAVKYKGAFIRMITEDSASAPFFNVAVLVVLDDNTKKKKKKNVEEAAFSTGGRTIDAYRSSLAPKTAEALICSQDWLRTSGDVIDLRGEPEEYLQFEKLEDAELKTVGNLMEKLDIDD</sequence>
<dbReference type="Gene3D" id="1.10.10.1070">
    <property type="entry name" value="Zinc finger, BED domain-containing"/>
    <property type="match status" value="1"/>
</dbReference>
<dbReference type="Pfam" id="PF05699">
    <property type="entry name" value="Dimer_Tnp_hAT"/>
    <property type="match status" value="1"/>
</dbReference>
<evidence type="ECO:0000256" key="1">
    <source>
        <dbReference type="SAM" id="MobiDB-lite"/>
    </source>
</evidence>
<evidence type="ECO:0000259" key="2">
    <source>
        <dbReference type="Pfam" id="PF05699"/>
    </source>
</evidence>
<dbReference type="AlphaFoldDB" id="A0AAD8IG75"/>